<reference evidence="1 2" key="1">
    <citation type="submission" date="2014-01" db="EMBL/GenBank/DDBJ databases">
        <title>Roseivivax halodurans JCM 10272 Genome Sequencing.</title>
        <authorList>
            <person name="Lai Q."/>
            <person name="Li G."/>
            <person name="Shao Z."/>
        </authorList>
    </citation>
    <scope>NUCLEOTIDE SEQUENCE [LARGE SCALE GENOMIC DNA]</scope>
    <source>
        <strain evidence="1 2">JCM 10272</strain>
    </source>
</reference>
<proteinExistence type="predicted"/>
<name>X7EI01_9RHOB</name>
<sequence>MSTKTPDHNGPDLEEFFAAARANAPEPPADFLTRIAADAGAEIDRREAMSSGGGTVLGRLLGAFRRHGVEAGGLAAATLAGLWIGIAPPSGVEAPLAALWGDEAETSAALVDPVSAYDLAFLGD</sequence>
<dbReference type="RefSeq" id="WP_037261608.1">
    <property type="nucleotide sequence ID" value="NZ_JALZ01000008.1"/>
</dbReference>
<evidence type="ECO:0008006" key="3">
    <source>
        <dbReference type="Google" id="ProtNLM"/>
    </source>
</evidence>
<keyword evidence="2" id="KW-1185">Reference proteome</keyword>
<comment type="caution">
    <text evidence="1">The sequence shown here is derived from an EMBL/GenBank/DDBJ whole genome shotgun (WGS) entry which is preliminary data.</text>
</comment>
<accession>X7EI01</accession>
<protein>
    <recommendedName>
        <fullName evidence="3">Dihydroorotate dehydrogenase</fullName>
    </recommendedName>
</protein>
<evidence type="ECO:0000313" key="2">
    <source>
        <dbReference type="Proteomes" id="UP000022447"/>
    </source>
</evidence>
<dbReference type="EMBL" id="JALZ01000008">
    <property type="protein sequence ID" value="ETX14768.1"/>
    <property type="molecule type" value="Genomic_DNA"/>
</dbReference>
<organism evidence="1 2">
    <name type="scientific">Roseivivax halodurans JCM 10272</name>
    <dbReference type="NCBI Taxonomy" id="1449350"/>
    <lineage>
        <taxon>Bacteria</taxon>
        <taxon>Pseudomonadati</taxon>
        <taxon>Pseudomonadota</taxon>
        <taxon>Alphaproteobacteria</taxon>
        <taxon>Rhodobacterales</taxon>
        <taxon>Roseobacteraceae</taxon>
        <taxon>Roseivivax</taxon>
    </lineage>
</organism>
<dbReference type="AlphaFoldDB" id="X7EI01"/>
<dbReference type="STRING" id="1449350.OCH239_20645"/>
<dbReference type="eggNOG" id="ENOG5032FUI">
    <property type="taxonomic scope" value="Bacteria"/>
</dbReference>
<gene>
    <name evidence="1" type="ORF">OCH239_20645</name>
</gene>
<dbReference type="Proteomes" id="UP000022447">
    <property type="component" value="Unassembled WGS sequence"/>
</dbReference>
<evidence type="ECO:0000313" key="1">
    <source>
        <dbReference type="EMBL" id="ETX14768.1"/>
    </source>
</evidence>